<keyword evidence="9 15" id="KW-0175">Coiled coil</keyword>
<dbReference type="PROSITE" id="PS50067">
    <property type="entry name" value="KINESIN_MOTOR_2"/>
    <property type="match status" value="1"/>
</dbReference>
<dbReference type="GO" id="GO:0005634">
    <property type="term" value="C:nucleus"/>
    <property type="evidence" value="ECO:0007669"/>
    <property type="project" value="TreeGrafter"/>
</dbReference>
<reference evidence="18" key="1">
    <citation type="journal article" date="2023" name="Mol. Phylogenet. Evol.">
        <title>Genome-scale phylogeny and comparative genomics of the fungal order Sordariales.</title>
        <authorList>
            <person name="Hensen N."/>
            <person name="Bonometti L."/>
            <person name="Westerberg I."/>
            <person name="Brannstrom I.O."/>
            <person name="Guillou S."/>
            <person name="Cros-Aarteil S."/>
            <person name="Calhoun S."/>
            <person name="Haridas S."/>
            <person name="Kuo A."/>
            <person name="Mondo S."/>
            <person name="Pangilinan J."/>
            <person name="Riley R."/>
            <person name="LaButti K."/>
            <person name="Andreopoulos B."/>
            <person name="Lipzen A."/>
            <person name="Chen C."/>
            <person name="Yan M."/>
            <person name="Daum C."/>
            <person name="Ng V."/>
            <person name="Clum A."/>
            <person name="Steindorff A."/>
            <person name="Ohm R.A."/>
            <person name="Martin F."/>
            <person name="Silar P."/>
            <person name="Natvig D.O."/>
            <person name="Lalanne C."/>
            <person name="Gautier V."/>
            <person name="Ament-Velasquez S.L."/>
            <person name="Kruys A."/>
            <person name="Hutchinson M.I."/>
            <person name="Powell A.J."/>
            <person name="Barry K."/>
            <person name="Miller A.N."/>
            <person name="Grigoriev I.V."/>
            <person name="Debuchy R."/>
            <person name="Gladieux P."/>
            <person name="Hiltunen Thoren M."/>
            <person name="Johannesson H."/>
        </authorList>
    </citation>
    <scope>NUCLEOTIDE SEQUENCE</scope>
    <source>
        <strain evidence="18">CBS 508.74</strain>
    </source>
</reference>
<evidence type="ECO:0000313" key="19">
    <source>
        <dbReference type="Proteomes" id="UP001302812"/>
    </source>
</evidence>
<evidence type="ECO:0000256" key="10">
    <source>
        <dbReference type="ARBA" id="ARBA00023175"/>
    </source>
</evidence>
<evidence type="ECO:0000256" key="8">
    <source>
        <dbReference type="ARBA" id="ARBA00022840"/>
    </source>
</evidence>
<evidence type="ECO:0000256" key="6">
    <source>
        <dbReference type="ARBA" id="ARBA00022741"/>
    </source>
</evidence>
<keyword evidence="8 14" id="KW-0067">ATP-binding</keyword>
<feature type="region of interest" description="Disordered" evidence="16">
    <location>
        <begin position="1"/>
        <end position="41"/>
    </location>
</feature>
<feature type="domain" description="Kinesin motor" evidence="17">
    <location>
        <begin position="76"/>
        <end position="413"/>
    </location>
</feature>
<dbReference type="AlphaFoldDB" id="A0AAN6TLG0"/>
<keyword evidence="4" id="KW-0132">Cell division</keyword>
<keyword evidence="6 14" id="KW-0547">Nucleotide-binding</keyword>
<keyword evidence="19" id="KW-1185">Reference proteome</keyword>
<evidence type="ECO:0000259" key="17">
    <source>
        <dbReference type="PROSITE" id="PS50067"/>
    </source>
</evidence>
<organism evidence="18 19">
    <name type="scientific">Canariomyces notabilis</name>
    <dbReference type="NCBI Taxonomy" id="2074819"/>
    <lineage>
        <taxon>Eukaryota</taxon>
        <taxon>Fungi</taxon>
        <taxon>Dikarya</taxon>
        <taxon>Ascomycota</taxon>
        <taxon>Pezizomycotina</taxon>
        <taxon>Sordariomycetes</taxon>
        <taxon>Sordariomycetidae</taxon>
        <taxon>Sordariales</taxon>
        <taxon>Chaetomiaceae</taxon>
        <taxon>Canariomyces</taxon>
    </lineage>
</organism>
<evidence type="ECO:0000256" key="11">
    <source>
        <dbReference type="ARBA" id="ARBA00023212"/>
    </source>
</evidence>
<keyword evidence="11" id="KW-0206">Cytoskeleton</keyword>
<name>A0AAN6TLG0_9PEZI</name>
<evidence type="ECO:0000313" key="18">
    <source>
        <dbReference type="EMBL" id="KAK4116672.1"/>
    </source>
</evidence>
<evidence type="ECO:0000256" key="5">
    <source>
        <dbReference type="ARBA" id="ARBA00022701"/>
    </source>
</evidence>
<comment type="similarity">
    <text evidence="13">Belongs to the TRAFAC class myosin-kinesin ATPase superfamily. Kinesin family. KIN-5/BimC subfamily.</text>
</comment>
<evidence type="ECO:0000256" key="9">
    <source>
        <dbReference type="ARBA" id="ARBA00023054"/>
    </source>
</evidence>
<dbReference type="GO" id="GO:0000073">
    <property type="term" value="P:initial mitotic spindle pole body separation"/>
    <property type="evidence" value="ECO:0007669"/>
    <property type="project" value="TreeGrafter"/>
</dbReference>
<protein>
    <submittedName>
        <fullName evidence="18">Kinesin-domain-containing protein</fullName>
    </submittedName>
</protein>
<evidence type="ECO:0000256" key="4">
    <source>
        <dbReference type="ARBA" id="ARBA00022618"/>
    </source>
</evidence>
<feature type="coiled-coil region" evidence="15">
    <location>
        <begin position="733"/>
        <end position="793"/>
    </location>
</feature>
<dbReference type="SMART" id="SM00129">
    <property type="entry name" value="KISc"/>
    <property type="match status" value="1"/>
</dbReference>
<dbReference type="InterPro" id="IPR047241">
    <property type="entry name" value="KIF11-like_kin_motor_dom"/>
</dbReference>
<dbReference type="GO" id="GO:0007018">
    <property type="term" value="P:microtubule-based movement"/>
    <property type="evidence" value="ECO:0007669"/>
    <property type="project" value="InterPro"/>
</dbReference>
<feature type="compositionally biased region" description="Basic residues" evidence="16">
    <location>
        <begin position="1152"/>
        <end position="1161"/>
    </location>
</feature>
<gene>
    <name evidence="18" type="ORF">N656DRAFT_794950</name>
</gene>
<feature type="coiled-coil region" evidence="15">
    <location>
        <begin position="650"/>
        <end position="684"/>
    </location>
</feature>
<feature type="compositionally biased region" description="Low complexity" evidence="16">
    <location>
        <begin position="1053"/>
        <end position="1067"/>
    </location>
</feature>
<dbReference type="GeneID" id="89941490"/>
<reference evidence="18" key="2">
    <citation type="submission" date="2023-05" db="EMBL/GenBank/DDBJ databases">
        <authorList>
            <consortium name="Lawrence Berkeley National Laboratory"/>
            <person name="Steindorff A."/>
            <person name="Hensen N."/>
            <person name="Bonometti L."/>
            <person name="Westerberg I."/>
            <person name="Brannstrom I.O."/>
            <person name="Guillou S."/>
            <person name="Cros-Aarteil S."/>
            <person name="Calhoun S."/>
            <person name="Haridas S."/>
            <person name="Kuo A."/>
            <person name="Mondo S."/>
            <person name="Pangilinan J."/>
            <person name="Riley R."/>
            <person name="Labutti K."/>
            <person name="Andreopoulos B."/>
            <person name="Lipzen A."/>
            <person name="Chen C."/>
            <person name="Yanf M."/>
            <person name="Daum C."/>
            <person name="Ng V."/>
            <person name="Clum A."/>
            <person name="Ohm R."/>
            <person name="Martin F."/>
            <person name="Silar P."/>
            <person name="Natvig D."/>
            <person name="Lalanne C."/>
            <person name="Gautier V."/>
            <person name="Ament-Velasquez S.L."/>
            <person name="Kruys A."/>
            <person name="Hutchinson M.I."/>
            <person name="Powell A.J."/>
            <person name="Barry K."/>
            <person name="Miller A.N."/>
            <person name="Grigoriev I.V."/>
            <person name="Debuchy R."/>
            <person name="Gladieux P."/>
            <person name="Thoren M.H."/>
            <person name="Johannesson H."/>
        </authorList>
    </citation>
    <scope>NUCLEOTIDE SEQUENCE</scope>
    <source>
        <strain evidence="18">CBS 508.74</strain>
    </source>
</reference>
<evidence type="ECO:0000256" key="1">
    <source>
        <dbReference type="ARBA" id="ARBA00004245"/>
    </source>
</evidence>
<proteinExistence type="inferred from homology"/>
<keyword evidence="10 14" id="KW-0505">Motor protein</keyword>
<evidence type="ECO:0000256" key="7">
    <source>
        <dbReference type="ARBA" id="ARBA00022776"/>
    </source>
</evidence>
<dbReference type="InterPro" id="IPR001752">
    <property type="entry name" value="Kinesin_motor_dom"/>
</dbReference>
<dbReference type="PRINTS" id="PR00380">
    <property type="entry name" value="KINESINHEAVY"/>
</dbReference>
<dbReference type="GO" id="GO:0072686">
    <property type="term" value="C:mitotic spindle"/>
    <property type="evidence" value="ECO:0007669"/>
    <property type="project" value="TreeGrafter"/>
</dbReference>
<keyword evidence="3" id="KW-0597">Phosphoprotein</keyword>
<keyword evidence="7" id="KW-0498">Mitosis</keyword>
<feature type="compositionally biased region" description="Polar residues" evidence="16">
    <location>
        <begin position="1083"/>
        <end position="1092"/>
    </location>
</feature>
<dbReference type="Pfam" id="PF00225">
    <property type="entry name" value="Kinesin"/>
    <property type="match status" value="1"/>
</dbReference>
<evidence type="ECO:0000256" key="14">
    <source>
        <dbReference type="PROSITE-ProRule" id="PRU00283"/>
    </source>
</evidence>
<dbReference type="GO" id="GO:0005524">
    <property type="term" value="F:ATP binding"/>
    <property type="evidence" value="ECO:0007669"/>
    <property type="project" value="UniProtKB-UniRule"/>
</dbReference>
<dbReference type="InterPro" id="IPR025901">
    <property type="entry name" value="Kinesin-assoc_MT-bd_dom"/>
</dbReference>
<dbReference type="CDD" id="cd01364">
    <property type="entry name" value="KISc_BimC_Eg5"/>
    <property type="match status" value="1"/>
</dbReference>
<feature type="compositionally biased region" description="Basic and acidic residues" evidence="16">
    <location>
        <begin position="989"/>
        <end position="998"/>
    </location>
</feature>
<feature type="compositionally biased region" description="Polar residues" evidence="16">
    <location>
        <begin position="1100"/>
        <end position="1124"/>
    </location>
</feature>
<comment type="subcellular location">
    <subcellularLocation>
        <location evidence="1">Cytoplasm</location>
        <location evidence="1">Cytoskeleton</location>
    </subcellularLocation>
</comment>
<dbReference type="GO" id="GO:0005876">
    <property type="term" value="C:spindle microtubule"/>
    <property type="evidence" value="ECO:0007669"/>
    <property type="project" value="TreeGrafter"/>
</dbReference>
<dbReference type="InterPro" id="IPR027417">
    <property type="entry name" value="P-loop_NTPase"/>
</dbReference>
<evidence type="ECO:0000256" key="12">
    <source>
        <dbReference type="ARBA" id="ARBA00023306"/>
    </source>
</evidence>
<dbReference type="SUPFAM" id="SSF52540">
    <property type="entry name" value="P-loop containing nucleoside triphosphate hydrolases"/>
    <property type="match status" value="1"/>
</dbReference>
<feature type="binding site" evidence="14">
    <location>
        <begin position="162"/>
        <end position="169"/>
    </location>
    <ligand>
        <name>ATP</name>
        <dbReference type="ChEBI" id="CHEBI:30616"/>
    </ligand>
</feature>
<evidence type="ECO:0000256" key="16">
    <source>
        <dbReference type="SAM" id="MobiDB-lite"/>
    </source>
</evidence>
<keyword evidence="12" id="KW-0131">Cell cycle</keyword>
<dbReference type="RefSeq" id="XP_064674242.1">
    <property type="nucleotide sequence ID" value="XM_064817365.1"/>
</dbReference>
<sequence length="1161" mass="128815">MAPPSRGAVGGRSSMRPGTRTAVPSRLTGTRHASVASRLARAESPAESLISVATAATSGAKRKERDFDLDDGEATNINVVVRCRGRNEREVRENSAVVVRTDGTKGKLVELSMGPNAVSNKTYNFDRVFSQAADQSMIFEDVVKPVLDEMLAGYNCTIFAYGQTGTGKTYTMSGDLTETMGMLSDNAGIIPRVLQALFNKLEIDEKDNAVKCSFIELYNEELRDLLAPDEGTKLKIYDDNSRKGHSTTVVQGMEERYIMNAADGLRWLQEGSVKRQVAATKCNDLSSRSHTVFTITVYTKQKTENGEDFLMLGKLNLVDLAGSENIQRSGAENKRAAEAGLINKSLLTLGRVINALVDRSAHIPYRESKLTRLLQDSLGGHTKTCIIATISPAKSNIEETISTLDYAFRAKNIRNKPQLNALTNKKTLLRDFTIEIERLRGELIATRQRNGVYLSNDVYEELTVQNESRRILTEEQAAKIETLETNLRHKVQEFLSLTSNLMGLKKDHEATLSQLSETKEILEQTDIVLAVTKKALAEETYLRKAHQATEEQLAVIGDNLISTLAKTVVDVDGLHAKNRRRADLHDLNRSTWNMSQAQVANVTELVERRIEEFRQDQEEHISDISERMQAFVREELEKLSSTQTFLDQNLAQFAESRAQLLRQKERSKEEMDGVLEEIKVVRDNVKQRVGESLQAIAAAAERIAGDVLSELGTFHDQLHSSYSSLGQDFKAVFEELLRHIRAQKAESDRLRQELEEATQAMVESNQSVSAKIQEVLDEERKQAAAERQALLAQITKLINSQAELQESRLAEKATVIRETILESNKSLEGSVAEYAEGMDVWSERDSKLLEDVASSRDALKTRLKDDWTTASKHSNSIQAATKSVHAETVRVVEEQMEDLDVQMQDLDGFVSRAKSQNASLHVQHGESVQDLDNTVQQSFSNISNHFKETFARVQDLGDEMDADAKKLQDALEPLDEAVCQPLAELREDIQGTELREYEPTGNTPEKTKYEYPTELPRTQAHDALIASMAGSPTPTKPSPSVSPDLNSTPVTNQSPSRRPSSSSSQQSEGKNALSMSGLREVNPNLTTTNSIIFSDPPASSILSPTAGSDSNMAATTMLKPNTRTRISRLSKKPITAVAEGPENVPPASLRSSTRRKSPRLR</sequence>
<feature type="region of interest" description="Disordered" evidence="16">
    <location>
        <begin position="989"/>
        <end position="1011"/>
    </location>
</feature>
<accession>A0AAN6TLG0</accession>
<dbReference type="GO" id="GO:0008017">
    <property type="term" value="F:microtubule binding"/>
    <property type="evidence" value="ECO:0007669"/>
    <property type="project" value="InterPro"/>
</dbReference>
<keyword evidence="5" id="KW-0493">Microtubule</keyword>
<dbReference type="GO" id="GO:0051301">
    <property type="term" value="P:cell division"/>
    <property type="evidence" value="ECO:0007669"/>
    <property type="project" value="UniProtKB-KW"/>
</dbReference>
<dbReference type="PANTHER" id="PTHR47970">
    <property type="entry name" value="KINESIN-LIKE PROTEIN KIF11"/>
    <property type="match status" value="1"/>
</dbReference>
<dbReference type="InterPro" id="IPR047149">
    <property type="entry name" value="KIF11-like"/>
</dbReference>
<dbReference type="Proteomes" id="UP001302812">
    <property type="component" value="Unassembled WGS sequence"/>
</dbReference>
<evidence type="ECO:0000256" key="13">
    <source>
        <dbReference type="ARBA" id="ARBA00034704"/>
    </source>
</evidence>
<dbReference type="PANTHER" id="PTHR47970:SF12">
    <property type="entry name" value="KINESIN FAMILY MEMBER 11"/>
    <property type="match status" value="1"/>
</dbReference>
<dbReference type="PROSITE" id="PS00411">
    <property type="entry name" value="KINESIN_MOTOR_1"/>
    <property type="match status" value="1"/>
</dbReference>
<evidence type="ECO:0000256" key="2">
    <source>
        <dbReference type="ARBA" id="ARBA00022490"/>
    </source>
</evidence>
<dbReference type="InterPro" id="IPR019821">
    <property type="entry name" value="Kinesin_motor_CS"/>
</dbReference>
<dbReference type="InterPro" id="IPR036961">
    <property type="entry name" value="Kinesin_motor_dom_sf"/>
</dbReference>
<feature type="region of interest" description="Disordered" evidence="16">
    <location>
        <begin position="1028"/>
        <end position="1161"/>
    </location>
</feature>
<evidence type="ECO:0000256" key="3">
    <source>
        <dbReference type="ARBA" id="ARBA00022553"/>
    </source>
</evidence>
<comment type="caution">
    <text evidence="18">The sequence shown here is derived from an EMBL/GenBank/DDBJ whole genome shotgun (WGS) entry which is preliminary data.</text>
</comment>
<dbReference type="Pfam" id="PF13931">
    <property type="entry name" value="Microtub_bind"/>
    <property type="match status" value="1"/>
</dbReference>
<dbReference type="EMBL" id="MU853333">
    <property type="protein sequence ID" value="KAK4116672.1"/>
    <property type="molecule type" value="Genomic_DNA"/>
</dbReference>
<evidence type="ECO:0000256" key="15">
    <source>
        <dbReference type="SAM" id="Coils"/>
    </source>
</evidence>
<dbReference type="GO" id="GO:0008574">
    <property type="term" value="F:plus-end-directed microtubule motor activity"/>
    <property type="evidence" value="ECO:0007669"/>
    <property type="project" value="TreeGrafter"/>
</dbReference>
<dbReference type="Gene3D" id="3.40.850.10">
    <property type="entry name" value="Kinesin motor domain"/>
    <property type="match status" value="1"/>
</dbReference>
<keyword evidence="2" id="KW-0963">Cytoplasm</keyword>
<dbReference type="FunFam" id="3.40.850.10:FF:000051">
    <property type="entry name" value="Kinesin-like protein bimC"/>
    <property type="match status" value="1"/>
</dbReference>